<sequence>MDRVLSLVEERHGSTVEFDADHYWLLETADMFSRESVPVPNAGQLSDDVAELTAMASRPDDELVPWHDLKHLMGLLEAVAHRDLP</sequence>
<proteinExistence type="predicted"/>
<comment type="caution">
    <text evidence="1">The sequence shown here is derived from an EMBL/GenBank/DDBJ whole genome shotgun (WGS) entry which is preliminary data.</text>
</comment>
<keyword evidence="2" id="KW-1185">Reference proteome</keyword>
<dbReference type="PATRIC" id="fig|59750.3.peg.2004"/>
<dbReference type="AlphaFoldDB" id="A0A132PI60"/>
<accession>A0A132PI60</accession>
<protein>
    <submittedName>
        <fullName evidence="1">Uncharacterized protein</fullName>
    </submittedName>
</protein>
<gene>
    <name evidence="1" type="ORF">AFM11_23255</name>
</gene>
<organism evidence="1 2">
    <name type="scientific">Mycolicibacterium wolinskyi</name>
    <dbReference type="NCBI Taxonomy" id="59750"/>
    <lineage>
        <taxon>Bacteria</taxon>
        <taxon>Bacillati</taxon>
        <taxon>Actinomycetota</taxon>
        <taxon>Actinomycetes</taxon>
        <taxon>Mycobacteriales</taxon>
        <taxon>Mycobacteriaceae</taxon>
        <taxon>Mycolicibacterium</taxon>
    </lineage>
</organism>
<evidence type="ECO:0000313" key="2">
    <source>
        <dbReference type="Proteomes" id="UP000070612"/>
    </source>
</evidence>
<dbReference type="Proteomes" id="UP000070612">
    <property type="component" value="Unassembled WGS sequence"/>
</dbReference>
<name>A0A132PI60_9MYCO</name>
<reference evidence="1 2" key="1">
    <citation type="submission" date="2015-07" db="EMBL/GenBank/DDBJ databases">
        <title>A draft genome sequence of Mycobacterium wolinskyi.</title>
        <authorList>
            <person name="de Man T.J."/>
            <person name="Perry K.A."/>
            <person name="Coulliette A.D."/>
            <person name="Jensen B."/>
            <person name="Toney N.C."/>
            <person name="Limbago B.M."/>
            <person name="Noble-Wang J."/>
        </authorList>
    </citation>
    <scope>NUCLEOTIDE SEQUENCE [LARGE SCALE GENOMIC DNA]</scope>
    <source>
        <strain evidence="1 2">CDC_01</strain>
    </source>
</reference>
<dbReference type="EMBL" id="LGTW01000017">
    <property type="protein sequence ID" value="KWX21877.1"/>
    <property type="molecule type" value="Genomic_DNA"/>
</dbReference>
<evidence type="ECO:0000313" key="1">
    <source>
        <dbReference type="EMBL" id="KWX21877.1"/>
    </source>
</evidence>